<proteinExistence type="predicted"/>
<dbReference type="AlphaFoldDB" id="I1BKL0"/>
<reference evidence="1 2" key="1">
    <citation type="journal article" date="2009" name="PLoS Genet.">
        <title>Genomic analysis of the basal lineage fungus Rhizopus oryzae reveals a whole-genome duplication.</title>
        <authorList>
            <person name="Ma L.-J."/>
            <person name="Ibrahim A.S."/>
            <person name="Skory C."/>
            <person name="Grabherr M.G."/>
            <person name="Burger G."/>
            <person name="Butler M."/>
            <person name="Elias M."/>
            <person name="Idnurm A."/>
            <person name="Lang B.F."/>
            <person name="Sone T."/>
            <person name="Abe A."/>
            <person name="Calvo S.E."/>
            <person name="Corrochano L.M."/>
            <person name="Engels R."/>
            <person name="Fu J."/>
            <person name="Hansberg W."/>
            <person name="Kim J.-M."/>
            <person name="Kodira C.D."/>
            <person name="Koehrsen M.J."/>
            <person name="Liu B."/>
            <person name="Miranda-Saavedra D."/>
            <person name="O'Leary S."/>
            <person name="Ortiz-Castellanos L."/>
            <person name="Poulter R."/>
            <person name="Rodriguez-Romero J."/>
            <person name="Ruiz-Herrera J."/>
            <person name="Shen Y.-Q."/>
            <person name="Zeng Q."/>
            <person name="Galagan J."/>
            <person name="Birren B.W."/>
            <person name="Cuomo C.A."/>
            <person name="Wickes B.L."/>
        </authorList>
    </citation>
    <scope>NUCLEOTIDE SEQUENCE [LARGE SCALE GENOMIC DNA]</scope>
    <source>
        <strain evidence="2">RA 99-880 / ATCC MYA-4621 / FGSC 9543 / NRRL 43880</strain>
    </source>
</reference>
<dbReference type="RefSeq" id="XP_067512136.1">
    <property type="nucleotide sequence ID" value="XM_067656035.1"/>
</dbReference>
<name>I1BKL0_RHIO9</name>
<gene>
    <name evidence="1" type="ORF">RO3G_01444</name>
</gene>
<dbReference type="InParanoid" id="I1BKL0"/>
<sequence>MTRTKSDQDKEKENVNLDIREESNAISNTKAIYRLFRRSIINPSSQKSTVA</sequence>
<accession>I1BKL0</accession>
<protein>
    <submittedName>
        <fullName evidence="1">Uncharacterized protein</fullName>
    </submittedName>
</protein>
<keyword evidence="2" id="KW-1185">Reference proteome</keyword>
<evidence type="ECO:0000313" key="2">
    <source>
        <dbReference type="Proteomes" id="UP000009138"/>
    </source>
</evidence>
<organism evidence="1 2">
    <name type="scientific">Rhizopus delemar (strain RA 99-880 / ATCC MYA-4621 / FGSC 9543 / NRRL 43880)</name>
    <name type="common">Mucormycosis agent</name>
    <name type="synonym">Rhizopus arrhizus var. delemar</name>
    <dbReference type="NCBI Taxonomy" id="246409"/>
    <lineage>
        <taxon>Eukaryota</taxon>
        <taxon>Fungi</taxon>
        <taxon>Fungi incertae sedis</taxon>
        <taxon>Mucoromycota</taxon>
        <taxon>Mucoromycotina</taxon>
        <taxon>Mucoromycetes</taxon>
        <taxon>Mucorales</taxon>
        <taxon>Mucorineae</taxon>
        <taxon>Rhizopodaceae</taxon>
        <taxon>Rhizopus</taxon>
    </lineage>
</organism>
<dbReference type="VEuPathDB" id="FungiDB:RO3G_01444"/>
<evidence type="ECO:0000313" key="1">
    <source>
        <dbReference type="EMBL" id="EIE76740.1"/>
    </source>
</evidence>
<dbReference type="EMBL" id="CH476732">
    <property type="protein sequence ID" value="EIE76740.1"/>
    <property type="molecule type" value="Genomic_DNA"/>
</dbReference>
<dbReference type="GeneID" id="93608416"/>
<dbReference type="Proteomes" id="UP000009138">
    <property type="component" value="Unassembled WGS sequence"/>
</dbReference>